<feature type="transmembrane region" description="Helical" evidence="7">
    <location>
        <begin position="270"/>
        <end position="289"/>
    </location>
</feature>
<feature type="transmembrane region" description="Helical" evidence="7">
    <location>
        <begin position="180"/>
        <end position="198"/>
    </location>
</feature>
<name>A0ABU0HIN0_9HYPH</name>
<evidence type="ECO:0000259" key="8">
    <source>
        <dbReference type="Pfam" id="PF00892"/>
    </source>
</evidence>
<feature type="transmembrane region" description="Helical" evidence="7">
    <location>
        <begin position="23"/>
        <end position="42"/>
    </location>
</feature>
<dbReference type="Proteomes" id="UP001236369">
    <property type="component" value="Unassembled WGS sequence"/>
</dbReference>
<dbReference type="Pfam" id="PF00892">
    <property type="entry name" value="EamA"/>
    <property type="match status" value="2"/>
</dbReference>
<feature type="compositionally biased region" description="Polar residues" evidence="6">
    <location>
        <begin position="325"/>
        <end position="337"/>
    </location>
</feature>
<evidence type="ECO:0000256" key="1">
    <source>
        <dbReference type="ARBA" id="ARBA00004141"/>
    </source>
</evidence>
<evidence type="ECO:0000256" key="5">
    <source>
        <dbReference type="ARBA" id="ARBA00023136"/>
    </source>
</evidence>
<feature type="domain" description="EamA" evidence="8">
    <location>
        <begin position="177"/>
        <end position="310"/>
    </location>
</feature>
<feature type="region of interest" description="Disordered" evidence="6">
    <location>
        <begin position="318"/>
        <end position="337"/>
    </location>
</feature>
<evidence type="ECO:0000256" key="3">
    <source>
        <dbReference type="ARBA" id="ARBA00022692"/>
    </source>
</evidence>
<feature type="domain" description="EamA" evidence="8">
    <location>
        <begin position="30"/>
        <end position="161"/>
    </location>
</feature>
<evidence type="ECO:0000256" key="7">
    <source>
        <dbReference type="SAM" id="Phobius"/>
    </source>
</evidence>
<protein>
    <submittedName>
        <fullName evidence="9">Drug/metabolite transporter (DMT)-like permease</fullName>
    </submittedName>
</protein>
<evidence type="ECO:0000256" key="6">
    <source>
        <dbReference type="SAM" id="MobiDB-lite"/>
    </source>
</evidence>
<dbReference type="InterPro" id="IPR000620">
    <property type="entry name" value="EamA_dom"/>
</dbReference>
<keyword evidence="10" id="KW-1185">Reference proteome</keyword>
<dbReference type="InterPro" id="IPR037185">
    <property type="entry name" value="EmrE-like"/>
</dbReference>
<sequence>MPPVRVRRCAAASSAAADVVKPGGGAAAAYPLLTLTALLWAGNAVTSRWAPGHVSPQVITTLRWLIACAALLPFAGPRVAAEWPVLRRHWIRILLMGGLGYTAFNCLFYAAGTYTGAVNLALFQGSIPVMVIIANRLAYGVPVTAGQAAGVVLTLAGAALAASHGDLSVLTSLAFNRGDVLVFGACLLYAGYTVVLPARPKVSALAFFGAMAVAAFVTSLPPLAVEWALGHSVWPSRWGWAMVAFVGLGPSLLSQLCFMRGVELIGPNRAGLFVNLVPIFGAGLAVLLIGEPFGPTQAVALALVLGGIACAERLKPPPAPADAAYSQTRTRRNSTSP</sequence>
<dbReference type="EMBL" id="JAUSVV010000002">
    <property type="protein sequence ID" value="MDQ0441673.1"/>
    <property type="molecule type" value="Genomic_DNA"/>
</dbReference>
<reference evidence="9 10" key="1">
    <citation type="submission" date="2023-07" db="EMBL/GenBank/DDBJ databases">
        <title>Genomic Encyclopedia of Type Strains, Phase IV (KMG-IV): sequencing the most valuable type-strain genomes for metagenomic binning, comparative biology and taxonomic classification.</title>
        <authorList>
            <person name="Goeker M."/>
        </authorList>
    </citation>
    <scope>NUCLEOTIDE SEQUENCE [LARGE SCALE GENOMIC DNA]</scope>
    <source>
        <strain evidence="9 10">DSM 19562</strain>
    </source>
</reference>
<keyword evidence="4 7" id="KW-1133">Transmembrane helix</keyword>
<feature type="transmembrane region" description="Helical" evidence="7">
    <location>
        <begin position="93"/>
        <end position="111"/>
    </location>
</feature>
<feature type="transmembrane region" description="Helical" evidence="7">
    <location>
        <begin position="141"/>
        <end position="160"/>
    </location>
</feature>
<evidence type="ECO:0000256" key="4">
    <source>
        <dbReference type="ARBA" id="ARBA00022989"/>
    </source>
</evidence>
<dbReference type="SUPFAM" id="SSF103481">
    <property type="entry name" value="Multidrug resistance efflux transporter EmrE"/>
    <property type="match status" value="2"/>
</dbReference>
<evidence type="ECO:0000256" key="2">
    <source>
        <dbReference type="ARBA" id="ARBA00007362"/>
    </source>
</evidence>
<proteinExistence type="inferred from homology"/>
<keyword evidence="5 7" id="KW-0472">Membrane</keyword>
<feature type="transmembrane region" description="Helical" evidence="7">
    <location>
        <begin position="237"/>
        <end position="258"/>
    </location>
</feature>
<comment type="subcellular location">
    <subcellularLocation>
        <location evidence="1">Membrane</location>
        <topology evidence="1">Multi-pass membrane protein</topology>
    </subcellularLocation>
</comment>
<keyword evidence="3 7" id="KW-0812">Transmembrane</keyword>
<feature type="transmembrane region" description="Helical" evidence="7">
    <location>
        <begin position="117"/>
        <end position="134"/>
    </location>
</feature>
<gene>
    <name evidence="9" type="ORF">QO016_001156</name>
</gene>
<organism evidence="9 10">
    <name type="scientific">Methylobacterium persicinum</name>
    <dbReference type="NCBI Taxonomy" id="374426"/>
    <lineage>
        <taxon>Bacteria</taxon>
        <taxon>Pseudomonadati</taxon>
        <taxon>Pseudomonadota</taxon>
        <taxon>Alphaproteobacteria</taxon>
        <taxon>Hyphomicrobiales</taxon>
        <taxon>Methylobacteriaceae</taxon>
        <taxon>Methylobacterium</taxon>
    </lineage>
</organism>
<accession>A0ABU0HIN0</accession>
<dbReference type="PANTHER" id="PTHR32322">
    <property type="entry name" value="INNER MEMBRANE TRANSPORTER"/>
    <property type="match status" value="1"/>
</dbReference>
<evidence type="ECO:0000313" key="9">
    <source>
        <dbReference type="EMBL" id="MDQ0441673.1"/>
    </source>
</evidence>
<evidence type="ECO:0000313" key="10">
    <source>
        <dbReference type="Proteomes" id="UP001236369"/>
    </source>
</evidence>
<feature type="transmembrane region" description="Helical" evidence="7">
    <location>
        <begin position="62"/>
        <end position="81"/>
    </location>
</feature>
<dbReference type="InterPro" id="IPR050638">
    <property type="entry name" value="AA-Vitamin_Transporters"/>
</dbReference>
<comment type="caution">
    <text evidence="9">The sequence shown here is derived from an EMBL/GenBank/DDBJ whole genome shotgun (WGS) entry which is preliminary data.</text>
</comment>
<dbReference type="PANTHER" id="PTHR32322:SF2">
    <property type="entry name" value="EAMA DOMAIN-CONTAINING PROTEIN"/>
    <property type="match status" value="1"/>
</dbReference>
<feature type="transmembrane region" description="Helical" evidence="7">
    <location>
        <begin position="205"/>
        <end position="225"/>
    </location>
</feature>
<comment type="similarity">
    <text evidence="2">Belongs to the EamA transporter family.</text>
</comment>